<dbReference type="EMBL" id="CAJFCW020000005">
    <property type="protein sequence ID" value="CAG9122080.1"/>
    <property type="molecule type" value="Genomic_DNA"/>
</dbReference>
<feature type="domain" description="Abnormal cell migration protein 18-like fibronectin type I" evidence="2">
    <location>
        <begin position="401"/>
        <end position="456"/>
    </location>
</feature>
<keyword evidence="1" id="KW-0732">Signal</keyword>
<protein>
    <recommendedName>
        <fullName evidence="2">Abnormal cell migration protein 18-like fibronectin type I domain-containing protein</fullName>
    </recommendedName>
</protein>
<reference evidence="3" key="1">
    <citation type="submission" date="2020-09" db="EMBL/GenBank/DDBJ databases">
        <authorList>
            <person name="Kikuchi T."/>
        </authorList>
    </citation>
    <scope>NUCLEOTIDE SEQUENCE</scope>
    <source>
        <strain evidence="3">SH1</strain>
    </source>
</reference>
<dbReference type="Proteomes" id="UP000614601">
    <property type="component" value="Unassembled WGS sequence"/>
</dbReference>
<evidence type="ECO:0000259" key="2">
    <source>
        <dbReference type="Pfam" id="PF23003"/>
    </source>
</evidence>
<sequence length="474" mass="52109">MGISHLIFLLSTLLLAVSATERQCVDEHNRKFDHDREWRSMDGNFVKKCEVFAHGWQIKVVSCASKSNKRISIGSKLIEGPMIWYCDKSSNGGVSLRAEPNPDAECNGGHLPGSRWVDGAFERECQAGAHAKIVGCVSQSGARIELGGSVEEQGDIVLCEKRPDGSISMRNERNPNAYCGEHGPDSEWVEESFVMRCEAGGRSEIVGCQLPTGERIELNDKLHYKGYIIHCQQFENGTHRIFSEPDPTAECDGEHPAGSRWIENAFEKECLPGALTKTTGCVLDDGQRIPLGGKTEFGKFLAFCNNNNNGTVSLTLDVNPDAPCGEHLPGSRWVERSFEKECKLGGNTEIVSCVTSTRQRVPLNGHILIDGQKVHCEKLQDGTIWFHGEPDPNAPCQGGHEAGTRWIDKGFELECAPGGRTKVAGCISPQGNYIAVGAEERYNQYVYACEEQVDGSVRFRSKPIVPFAGPRKRA</sequence>
<dbReference type="PANTHER" id="PTHR35572">
    <property type="entry name" value="PROTEIN CBG04538-RELATED"/>
    <property type="match status" value="1"/>
</dbReference>
<dbReference type="InterPro" id="IPR040282">
    <property type="entry name" value="Mig-18-like"/>
</dbReference>
<dbReference type="Pfam" id="PF23003">
    <property type="entry name" value="Fn1_2"/>
    <property type="match status" value="6"/>
</dbReference>
<feature type="domain" description="Abnormal cell migration protein 18-like fibronectin type I" evidence="2">
    <location>
        <begin position="255"/>
        <end position="311"/>
    </location>
</feature>
<dbReference type="OrthoDB" id="5785512at2759"/>
<comment type="caution">
    <text evidence="3">The sequence shown here is derived from an EMBL/GenBank/DDBJ whole genome shotgun (WGS) entry which is preliminary data.</text>
</comment>
<feature type="chain" id="PRO_5035595585" description="Abnormal cell migration protein 18-like fibronectin type I domain-containing protein" evidence="1">
    <location>
        <begin position="20"/>
        <end position="474"/>
    </location>
</feature>
<proteinExistence type="predicted"/>
<evidence type="ECO:0000313" key="4">
    <source>
        <dbReference type="Proteomes" id="UP000614601"/>
    </source>
</evidence>
<feature type="signal peptide" evidence="1">
    <location>
        <begin position="1"/>
        <end position="19"/>
    </location>
</feature>
<accession>A0A811LDX8</accession>
<name>A0A811LDX8_9BILA</name>
<dbReference type="Proteomes" id="UP000783686">
    <property type="component" value="Unassembled WGS sequence"/>
</dbReference>
<evidence type="ECO:0000256" key="1">
    <source>
        <dbReference type="SAM" id="SignalP"/>
    </source>
</evidence>
<feature type="domain" description="Abnormal cell migration protein 18-like fibronectin type I" evidence="2">
    <location>
        <begin position="329"/>
        <end position="383"/>
    </location>
</feature>
<feature type="domain" description="Abnormal cell migration protein 18-like fibronectin type I" evidence="2">
    <location>
        <begin position="184"/>
        <end position="238"/>
    </location>
</feature>
<keyword evidence="4" id="KW-1185">Reference proteome</keyword>
<gene>
    <name evidence="3" type="ORF">BOKJ2_LOCUS12048</name>
</gene>
<feature type="domain" description="Abnormal cell migration protein 18-like fibronectin type I" evidence="2">
    <location>
        <begin position="23"/>
        <end position="93"/>
    </location>
</feature>
<feature type="domain" description="Abnormal cell migration protein 18-like fibronectin type I" evidence="2">
    <location>
        <begin position="112"/>
        <end position="166"/>
    </location>
</feature>
<organism evidence="3 4">
    <name type="scientific">Bursaphelenchus okinawaensis</name>
    <dbReference type="NCBI Taxonomy" id="465554"/>
    <lineage>
        <taxon>Eukaryota</taxon>
        <taxon>Metazoa</taxon>
        <taxon>Ecdysozoa</taxon>
        <taxon>Nematoda</taxon>
        <taxon>Chromadorea</taxon>
        <taxon>Rhabditida</taxon>
        <taxon>Tylenchina</taxon>
        <taxon>Tylenchomorpha</taxon>
        <taxon>Aphelenchoidea</taxon>
        <taxon>Aphelenchoididae</taxon>
        <taxon>Bursaphelenchus</taxon>
    </lineage>
</organism>
<dbReference type="EMBL" id="CAJFDH010000005">
    <property type="protein sequence ID" value="CAD5226379.1"/>
    <property type="molecule type" value="Genomic_DNA"/>
</dbReference>
<evidence type="ECO:0000313" key="3">
    <source>
        <dbReference type="EMBL" id="CAD5226379.1"/>
    </source>
</evidence>
<dbReference type="InterPro" id="IPR055119">
    <property type="entry name" value="Mig18_Fn1"/>
</dbReference>
<dbReference type="AlphaFoldDB" id="A0A811LDX8"/>